<feature type="transmembrane region" description="Helical" evidence="10">
    <location>
        <begin position="239"/>
        <end position="258"/>
    </location>
</feature>
<feature type="transmembrane region" description="Helical" evidence="10">
    <location>
        <begin position="399"/>
        <end position="419"/>
    </location>
</feature>
<accession>A0AAN6W1E8</accession>
<evidence type="ECO:0000256" key="4">
    <source>
        <dbReference type="ARBA" id="ARBA00022553"/>
    </source>
</evidence>
<sequence length="539" mass="58261">MATPNLDKQAAATTTATTATTTATTTADIEKQSPLPDPTTKSIASSDTTQQPHNTSPIKVPRFLVKINNALESLSGFEARGITRVLPSERQPPSLLADAQVFLLWFGANISVNNLAVALLGPLVFQLGFTDSAWCAVVGAFLGSCSTAYMSIWGPASGNRTMVIARFFMGYWPSKIPTGLNIVLMVGYITLSFIIAGQMLSAVSGGNLTIVVGIIVSALVCWVVAMFGMRVFHFYERFALIPQILVLFALIGCAGPYFDTTVESQGDTTAVAANRLSFLSLCLYVPNSWAAAASDYYVYYPENTRKRKIFCLTLFGLWTSFSLVYMIGVGLATGVAQHASWAEANDISTGALIVAGLEPLKGFGTFCSVIVALGIIANSIPGCYSAALGFQVLGRHFKVVPRWVWTCTVSVLQMVLALAGREHLFVLFQNFLALMGYWVEFMILIFVLEHVLFRRTRGFDWARGEDKSYLPVGWAALAAFLLGWVGAILGMYQIWYTGPLAVLAGGSAGGCDVGVWVGCGFALVSFPPLRWLELRVIGR</sequence>
<reference evidence="11" key="1">
    <citation type="journal article" date="2023" name="Mol. Phylogenet. Evol.">
        <title>Genome-scale phylogeny and comparative genomics of the fungal order Sordariales.</title>
        <authorList>
            <person name="Hensen N."/>
            <person name="Bonometti L."/>
            <person name="Westerberg I."/>
            <person name="Brannstrom I.O."/>
            <person name="Guillou S."/>
            <person name="Cros-Aarteil S."/>
            <person name="Calhoun S."/>
            <person name="Haridas S."/>
            <person name="Kuo A."/>
            <person name="Mondo S."/>
            <person name="Pangilinan J."/>
            <person name="Riley R."/>
            <person name="LaButti K."/>
            <person name="Andreopoulos B."/>
            <person name="Lipzen A."/>
            <person name="Chen C."/>
            <person name="Yan M."/>
            <person name="Daum C."/>
            <person name="Ng V."/>
            <person name="Clum A."/>
            <person name="Steindorff A."/>
            <person name="Ohm R.A."/>
            <person name="Martin F."/>
            <person name="Silar P."/>
            <person name="Natvig D.O."/>
            <person name="Lalanne C."/>
            <person name="Gautier V."/>
            <person name="Ament-Velasquez S.L."/>
            <person name="Kruys A."/>
            <person name="Hutchinson M.I."/>
            <person name="Powell A.J."/>
            <person name="Barry K."/>
            <person name="Miller A.N."/>
            <person name="Grigoriev I.V."/>
            <person name="Debuchy R."/>
            <person name="Gladieux P."/>
            <person name="Hiltunen Thoren M."/>
            <person name="Johannesson H."/>
        </authorList>
    </citation>
    <scope>NUCLEOTIDE SEQUENCE</scope>
    <source>
        <strain evidence="11">CBS 892.96</strain>
    </source>
</reference>
<reference evidence="11" key="2">
    <citation type="submission" date="2023-05" db="EMBL/GenBank/DDBJ databases">
        <authorList>
            <consortium name="Lawrence Berkeley National Laboratory"/>
            <person name="Steindorff A."/>
            <person name="Hensen N."/>
            <person name="Bonometti L."/>
            <person name="Westerberg I."/>
            <person name="Brannstrom I.O."/>
            <person name="Guillou S."/>
            <person name="Cros-Aarteil S."/>
            <person name="Calhoun S."/>
            <person name="Haridas S."/>
            <person name="Kuo A."/>
            <person name="Mondo S."/>
            <person name="Pangilinan J."/>
            <person name="Riley R."/>
            <person name="Labutti K."/>
            <person name="Andreopoulos B."/>
            <person name="Lipzen A."/>
            <person name="Chen C."/>
            <person name="Yanf M."/>
            <person name="Daum C."/>
            <person name="Ng V."/>
            <person name="Clum A."/>
            <person name="Ohm R."/>
            <person name="Martin F."/>
            <person name="Silar P."/>
            <person name="Natvig D."/>
            <person name="Lalanne C."/>
            <person name="Gautier V."/>
            <person name="Ament-Velasquez S.L."/>
            <person name="Kruys A."/>
            <person name="Hutchinson M.I."/>
            <person name="Powell A.J."/>
            <person name="Barry K."/>
            <person name="Miller A.N."/>
            <person name="Grigoriev I.V."/>
            <person name="Debuchy R."/>
            <person name="Gladieux P."/>
            <person name="Thoren M.H."/>
            <person name="Johannesson H."/>
        </authorList>
    </citation>
    <scope>NUCLEOTIDE SEQUENCE</scope>
    <source>
        <strain evidence="11">CBS 892.96</strain>
    </source>
</reference>
<keyword evidence="6 10" id="KW-1133">Transmembrane helix</keyword>
<evidence type="ECO:0000256" key="2">
    <source>
        <dbReference type="ARBA" id="ARBA00008974"/>
    </source>
</evidence>
<evidence type="ECO:0000256" key="7">
    <source>
        <dbReference type="ARBA" id="ARBA00023136"/>
    </source>
</evidence>
<evidence type="ECO:0000313" key="11">
    <source>
        <dbReference type="EMBL" id="KAK4173628.1"/>
    </source>
</evidence>
<name>A0AAN6W1E8_9PEZI</name>
<dbReference type="GO" id="GO:0015851">
    <property type="term" value="P:nucleobase transport"/>
    <property type="evidence" value="ECO:0007669"/>
    <property type="project" value="UniProtKB-ARBA"/>
</dbReference>
<evidence type="ECO:0000256" key="10">
    <source>
        <dbReference type="SAM" id="Phobius"/>
    </source>
</evidence>
<gene>
    <name evidence="11" type="ORF">QBC36DRAFT_194145</name>
</gene>
<evidence type="ECO:0000256" key="5">
    <source>
        <dbReference type="ARBA" id="ARBA00022692"/>
    </source>
</evidence>
<dbReference type="EMBL" id="MU866330">
    <property type="protein sequence ID" value="KAK4173628.1"/>
    <property type="molecule type" value="Genomic_DNA"/>
</dbReference>
<dbReference type="PANTHER" id="PTHR31806:SF8">
    <property type="entry name" value="TRANSPORTER, PUTATIVE (AFU_ORTHOLOGUE AFUA_2G03000)-RELATED"/>
    <property type="match status" value="1"/>
</dbReference>
<dbReference type="PIRSF" id="PIRSF002744">
    <property type="entry name" value="Pur-cyt_permease"/>
    <property type="match status" value="1"/>
</dbReference>
<proteinExistence type="inferred from homology"/>
<keyword evidence="12" id="KW-1185">Reference proteome</keyword>
<evidence type="ECO:0000313" key="12">
    <source>
        <dbReference type="Proteomes" id="UP001302321"/>
    </source>
</evidence>
<dbReference type="Pfam" id="PF02133">
    <property type="entry name" value="Transp_cyt_pur"/>
    <property type="match status" value="1"/>
</dbReference>
<feature type="region of interest" description="Disordered" evidence="9">
    <location>
        <begin position="1"/>
        <end position="56"/>
    </location>
</feature>
<dbReference type="GO" id="GO:0005886">
    <property type="term" value="C:plasma membrane"/>
    <property type="evidence" value="ECO:0007669"/>
    <property type="project" value="TreeGrafter"/>
</dbReference>
<feature type="compositionally biased region" description="Polar residues" evidence="9">
    <location>
        <begin position="39"/>
        <end position="56"/>
    </location>
</feature>
<keyword evidence="3 8" id="KW-0813">Transport</keyword>
<dbReference type="InterPro" id="IPR026030">
    <property type="entry name" value="Pur-cyt_permease_Fcy2/21/22"/>
</dbReference>
<feature type="transmembrane region" description="Helical" evidence="10">
    <location>
        <begin position="515"/>
        <end position="532"/>
    </location>
</feature>
<feature type="transmembrane region" description="Helical" evidence="10">
    <location>
        <begin position="363"/>
        <end position="387"/>
    </location>
</feature>
<evidence type="ECO:0000256" key="8">
    <source>
        <dbReference type="PIRNR" id="PIRNR002744"/>
    </source>
</evidence>
<feature type="compositionally biased region" description="Low complexity" evidence="9">
    <location>
        <begin position="10"/>
        <end position="27"/>
    </location>
</feature>
<organism evidence="11 12">
    <name type="scientific">Triangularia setosa</name>
    <dbReference type="NCBI Taxonomy" id="2587417"/>
    <lineage>
        <taxon>Eukaryota</taxon>
        <taxon>Fungi</taxon>
        <taxon>Dikarya</taxon>
        <taxon>Ascomycota</taxon>
        <taxon>Pezizomycotina</taxon>
        <taxon>Sordariomycetes</taxon>
        <taxon>Sordariomycetidae</taxon>
        <taxon>Sordariales</taxon>
        <taxon>Podosporaceae</taxon>
        <taxon>Triangularia</taxon>
    </lineage>
</organism>
<comment type="caution">
    <text evidence="11">The sequence shown here is derived from an EMBL/GenBank/DDBJ whole genome shotgun (WGS) entry which is preliminary data.</text>
</comment>
<comment type="subcellular location">
    <subcellularLocation>
        <location evidence="1">Membrane</location>
        <topology evidence="1">Multi-pass membrane protein</topology>
    </subcellularLocation>
</comment>
<comment type="similarity">
    <text evidence="2 8">Belongs to the purine-cytosine permease (2.A.39) family.</text>
</comment>
<feature type="transmembrane region" description="Helical" evidence="10">
    <location>
        <begin position="431"/>
        <end position="453"/>
    </location>
</feature>
<dbReference type="InterPro" id="IPR001248">
    <property type="entry name" value="Pur-cyt_permease"/>
</dbReference>
<keyword evidence="7 8" id="KW-0472">Membrane</keyword>
<keyword evidence="4" id="KW-0597">Phosphoprotein</keyword>
<evidence type="ECO:0000256" key="6">
    <source>
        <dbReference type="ARBA" id="ARBA00022989"/>
    </source>
</evidence>
<dbReference type="GO" id="GO:0000329">
    <property type="term" value="C:fungal-type vacuole membrane"/>
    <property type="evidence" value="ECO:0007669"/>
    <property type="project" value="TreeGrafter"/>
</dbReference>
<evidence type="ECO:0000256" key="3">
    <source>
        <dbReference type="ARBA" id="ARBA00022448"/>
    </source>
</evidence>
<feature type="transmembrane region" description="Helical" evidence="10">
    <location>
        <begin position="208"/>
        <end position="227"/>
    </location>
</feature>
<dbReference type="Proteomes" id="UP001302321">
    <property type="component" value="Unassembled WGS sequence"/>
</dbReference>
<feature type="transmembrane region" description="Helical" evidence="10">
    <location>
        <begin position="474"/>
        <end position="495"/>
    </location>
</feature>
<feature type="transmembrane region" description="Helical" evidence="10">
    <location>
        <begin position="278"/>
        <end position="298"/>
    </location>
</feature>
<feature type="transmembrane region" description="Helical" evidence="10">
    <location>
        <begin position="310"/>
        <end position="332"/>
    </location>
</feature>
<dbReference type="Gene3D" id="1.10.4160.10">
    <property type="entry name" value="Hydantoin permease"/>
    <property type="match status" value="1"/>
</dbReference>
<feature type="transmembrane region" description="Helical" evidence="10">
    <location>
        <begin position="176"/>
        <end position="196"/>
    </location>
</feature>
<evidence type="ECO:0000256" key="9">
    <source>
        <dbReference type="SAM" id="MobiDB-lite"/>
    </source>
</evidence>
<evidence type="ECO:0000256" key="1">
    <source>
        <dbReference type="ARBA" id="ARBA00004141"/>
    </source>
</evidence>
<dbReference type="FunFam" id="1.10.4160.10:FF:000002">
    <property type="entry name" value="Purine-cytosine permease fcyB"/>
    <property type="match status" value="1"/>
</dbReference>
<keyword evidence="5 10" id="KW-0812">Transmembrane</keyword>
<feature type="transmembrane region" description="Helical" evidence="10">
    <location>
        <begin position="102"/>
        <end position="125"/>
    </location>
</feature>
<dbReference type="AlphaFoldDB" id="A0AAN6W1E8"/>
<dbReference type="GO" id="GO:0022857">
    <property type="term" value="F:transmembrane transporter activity"/>
    <property type="evidence" value="ECO:0007669"/>
    <property type="project" value="InterPro"/>
</dbReference>
<dbReference type="PANTHER" id="PTHR31806">
    <property type="entry name" value="PURINE-CYTOSINE PERMEASE FCY2-RELATED"/>
    <property type="match status" value="1"/>
</dbReference>
<feature type="transmembrane region" description="Helical" evidence="10">
    <location>
        <begin position="131"/>
        <end position="155"/>
    </location>
</feature>
<protein>
    <submittedName>
        <fullName evidence="11">Purine-cytosine transporter</fullName>
    </submittedName>
</protein>